<keyword evidence="3" id="KW-0813">Transport</keyword>
<name>A0A1I0C503_9BACI</name>
<accession>A0A1I0C503</accession>
<evidence type="ECO:0000256" key="3">
    <source>
        <dbReference type="ARBA" id="ARBA00022448"/>
    </source>
</evidence>
<feature type="transmembrane region" description="Helical" evidence="8">
    <location>
        <begin position="266"/>
        <end position="286"/>
    </location>
</feature>
<dbReference type="Pfam" id="PF03845">
    <property type="entry name" value="Spore_permease"/>
    <property type="match status" value="1"/>
</dbReference>
<organism evidence="9 10">
    <name type="scientific">Salinibacillus kushneri</name>
    <dbReference type="NCBI Taxonomy" id="237682"/>
    <lineage>
        <taxon>Bacteria</taxon>
        <taxon>Bacillati</taxon>
        <taxon>Bacillota</taxon>
        <taxon>Bacilli</taxon>
        <taxon>Bacillales</taxon>
        <taxon>Bacillaceae</taxon>
        <taxon>Salinibacillus</taxon>
    </lineage>
</organism>
<evidence type="ECO:0000313" key="9">
    <source>
        <dbReference type="EMBL" id="SET13806.1"/>
    </source>
</evidence>
<gene>
    <name evidence="9" type="ORF">SAMN05421676_10315</name>
</gene>
<feature type="transmembrane region" description="Helical" evidence="8">
    <location>
        <begin position="211"/>
        <end position="232"/>
    </location>
</feature>
<feature type="transmembrane region" description="Helical" evidence="8">
    <location>
        <begin position="111"/>
        <end position="128"/>
    </location>
</feature>
<protein>
    <submittedName>
        <fullName evidence="9">Spore germination protein</fullName>
    </submittedName>
</protein>
<feature type="transmembrane region" description="Helical" evidence="8">
    <location>
        <begin position="178"/>
        <end position="199"/>
    </location>
</feature>
<dbReference type="RefSeq" id="WP_093132550.1">
    <property type="nucleotide sequence ID" value="NZ_FOHJ01000003.1"/>
</dbReference>
<evidence type="ECO:0000256" key="4">
    <source>
        <dbReference type="ARBA" id="ARBA00022544"/>
    </source>
</evidence>
<sequence length="364" mass="41366">MSRYFYYLVILNMLANVVALVPSILIEGRLNGTVSSLMIAIVITLIYCFVFTNSMLKFPGKGQPEIIKAYMPQWFSTVYLFLLGVLYFFSTWFVLLSFIDITKRFINPELPTLYITILFLAIICPGALMGTEKTLYALEIVLIISLPLIIGIFLKAYINEHLNWDAIRIVFTHSFDAPSIDMIGAASYSLLGFYYISIYNRVLKHRLKRLGLWRLVLIGIAGVVNIFTSLLIPIGVNGVDGAGHYIYPWFSTADTMRIEFGFIERVLFIFLLLYIGISMISATITCHIGLEHVKSIFPEIKWKEIKIIPLIVVTLFSLGSILGYFLLSQIQVYELAKVFFTLLLFAGAFSCAVLLYVVRRSKQK</sequence>
<evidence type="ECO:0000256" key="7">
    <source>
        <dbReference type="ARBA" id="ARBA00023136"/>
    </source>
</evidence>
<dbReference type="PANTHER" id="PTHR34975">
    <property type="entry name" value="SPORE GERMINATION PROTEIN A2"/>
    <property type="match status" value="1"/>
</dbReference>
<keyword evidence="7 8" id="KW-0472">Membrane</keyword>
<evidence type="ECO:0000256" key="5">
    <source>
        <dbReference type="ARBA" id="ARBA00022692"/>
    </source>
</evidence>
<dbReference type="AlphaFoldDB" id="A0A1I0C503"/>
<dbReference type="EMBL" id="FOHJ01000003">
    <property type="protein sequence ID" value="SET13806.1"/>
    <property type="molecule type" value="Genomic_DNA"/>
</dbReference>
<dbReference type="GO" id="GO:0009847">
    <property type="term" value="P:spore germination"/>
    <property type="evidence" value="ECO:0007669"/>
    <property type="project" value="InterPro"/>
</dbReference>
<dbReference type="OrthoDB" id="2930450at2"/>
<dbReference type="PANTHER" id="PTHR34975:SF2">
    <property type="entry name" value="SPORE GERMINATION PROTEIN A2"/>
    <property type="match status" value="1"/>
</dbReference>
<feature type="transmembrane region" description="Helical" evidence="8">
    <location>
        <begin position="5"/>
        <end position="25"/>
    </location>
</feature>
<feature type="transmembrane region" description="Helical" evidence="8">
    <location>
        <begin position="307"/>
        <end position="327"/>
    </location>
</feature>
<feature type="transmembrane region" description="Helical" evidence="8">
    <location>
        <begin position="37"/>
        <end position="56"/>
    </location>
</feature>
<reference evidence="10" key="1">
    <citation type="submission" date="2016-10" db="EMBL/GenBank/DDBJ databases">
        <authorList>
            <person name="Varghese N."/>
            <person name="Submissions S."/>
        </authorList>
    </citation>
    <scope>NUCLEOTIDE SEQUENCE [LARGE SCALE GENOMIC DNA]</scope>
    <source>
        <strain evidence="10">CGMCC 1.3566</strain>
    </source>
</reference>
<dbReference type="STRING" id="237682.SAMN05421676_10315"/>
<feature type="transmembrane region" description="Helical" evidence="8">
    <location>
        <begin position="77"/>
        <end position="99"/>
    </location>
</feature>
<proteinExistence type="inferred from homology"/>
<keyword evidence="5 8" id="KW-0812">Transmembrane</keyword>
<evidence type="ECO:0000256" key="2">
    <source>
        <dbReference type="ARBA" id="ARBA00007998"/>
    </source>
</evidence>
<evidence type="ECO:0000256" key="8">
    <source>
        <dbReference type="SAM" id="Phobius"/>
    </source>
</evidence>
<comment type="similarity">
    <text evidence="2">Belongs to the amino acid-polyamine-organocation (APC) superfamily. Spore germination protein (SGP) (TC 2.A.3.9) family.</text>
</comment>
<keyword evidence="6 8" id="KW-1133">Transmembrane helix</keyword>
<feature type="transmembrane region" description="Helical" evidence="8">
    <location>
        <begin position="339"/>
        <end position="358"/>
    </location>
</feature>
<evidence type="ECO:0000313" key="10">
    <source>
        <dbReference type="Proteomes" id="UP000199095"/>
    </source>
</evidence>
<keyword evidence="4" id="KW-0309">Germination</keyword>
<keyword evidence="10" id="KW-1185">Reference proteome</keyword>
<dbReference type="GO" id="GO:0016020">
    <property type="term" value="C:membrane"/>
    <property type="evidence" value="ECO:0007669"/>
    <property type="project" value="UniProtKB-SubCell"/>
</dbReference>
<evidence type="ECO:0000256" key="6">
    <source>
        <dbReference type="ARBA" id="ARBA00022989"/>
    </source>
</evidence>
<dbReference type="InterPro" id="IPR004761">
    <property type="entry name" value="Spore_GerAB"/>
</dbReference>
<comment type="subcellular location">
    <subcellularLocation>
        <location evidence="1">Membrane</location>
        <topology evidence="1">Multi-pass membrane protein</topology>
    </subcellularLocation>
</comment>
<feature type="transmembrane region" description="Helical" evidence="8">
    <location>
        <begin position="135"/>
        <end position="158"/>
    </location>
</feature>
<dbReference type="Proteomes" id="UP000199095">
    <property type="component" value="Unassembled WGS sequence"/>
</dbReference>
<evidence type="ECO:0000256" key="1">
    <source>
        <dbReference type="ARBA" id="ARBA00004141"/>
    </source>
</evidence>